<name>A0A4R1F249_9GAMM</name>
<comment type="caution">
    <text evidence="1">The sequence shown here is derived from an EMBL/GenBank/DDBJ whole genome shotgun (WGS) entry which is preliminary data.</text>
</comment>
<dbReference type="Proteomes" id="UP000294887">
    <property type="component" value="Unassembled WGS sequence"/>
</dbReference>
<gene>
    <name evidence="1" type="ORF">EV695_1990</name>
</gene>
<dbReference type="InterPro" id="IPR010263">
    <property type="entry name" value="T6SS_TssK"/>
</dbReference>
<dbReference type="OrthoDB" id="9775333at2"/>
<proteinExistence type="predicted"/>
<dbReference type="PANTHER" id="PTHR35566:SF1">
    <property type="entry name" value="TYPE VI SECRETION SYSTEM BASEPLATE COMPONENT TSSK1"/>
    <property type="match status" value="1"/>
</dbReference>
<reference evidence="1 2" key="1">
    <citation type="submission" date="2019-03" db="EMBL/GenBank/DDBJ databases">
        <title>Genomic Encyclopedia of Type Strains, Phase IV (KMG-IV): sequencing the most valuable type-strain genomes for metagenomic binning, comparative biology and taxonomic classification.</title>
        <authorList>
            <person name="Goeker M."/>
        </authorList>
    </citation>
    <scope>NUCLEOTIDE SEQUENCE [LARGE SCALE GENOMIC DNA]</scope>
    <source>
        <strain evidence="1 2">DSM 24830</strain>
    </source>
</reference>
<dbReference type="NCBIfam" id="TIGR03353">
    <property type="entry name" value="VI_chp_4"/>
    <property type="match status" value="1"/>
</dbReference>
<evidence type="ECO:0000313" key="2">
    <source>
        <dbReference type="Proteomes" id="UP000294887"/>
    </source>
</evidence>
<dbReference type="Pfam" id="PF05936">
    <property type="entry name" value="T6SS_VasE"/>
    <property type="match status" value="1"/>
</dbReference>
<dbReference type="EMBL" id="SMFQ01000003">
    <property type="protein sequence ID" value="TCJ87480.1"/>
    <property type="molecule type" value="Genomic_DNA"/>
</dbReference>
<dbReference type="RefSeq" id="WP_131905751.1">
    <property type="nucleotide sequence ID" value="NZ_BAAAFU010000004.1"/>
</dbReference>
<evidence type="ECO:0000313" key="1">
    <source>
        <dbReference type="EMBL" id="TCJ87480.1"/>
    </source>
</evidence>
<sequence length="445" mass="50236">MNKDRVVWHEGLFLRPQHLQQQERFIQNWVEGRCQGIRPFNWGVTNLEIDPQLLKLGKIAIVRAQGIFADGTPFDIPNDTPAPAPFEVPKDDKNCLIYLAVPLIQPNALLMTEESEGKNKLTRYQIKDIQVGDLHTGKIQGEADLQVGCLNISILSENDKLNAYSVIPIARIVESTKDKLVKLDESYIPAVMHCNTSEQIIGFIKEVQALLKHRGEALASRLAAPGSAGVSEITDFLMLQLVNKYEPLFRHLQINKDIFPEELYRILIVLAGELATFTSETRRPIEFKEYIHDQQQFSFEFVMNEIRKALSSVIEQKAIGLDIEEHKYGIWVAVINDKSLLDSCTFVLAVKADVATEKIRSKFPRQSTISSVEKIRELVNSHIPGIDLTALAVAPRQIPYHSGFSYFEMNSAHEFWAPLSTSGGLAVHVGTKLENLELELWAIRD</sequence>
<dbReference type="AlphaFoldDB" id="A0A4R1F249"/>
<dbReference type="PANTHER" id="PTHR35566">
    <property type="entry name" value="BLR3599 PROTEIN"/>
    <property type="match status" value="1"/>
</dbReference>
<keyword evidence="2" id="KW-1185">Reference proteome</keyword>
<accession>A0A4R1F249</accession>
<protein>
    <submittedName>
        <fullName evidence="1">Type VI secretion system protein ImpJ</fullName>
    </submittedName>
</protein>
<organism evidence="1 2">
    <name type="scientific">Cocleimonas flava</name>
    <dbReference type="NCBI Taxonomy" id="634765"/>
    <lineage>
        <taxon>Bacteria</taxon>
        <taxon>Pseudomonadati</taxon>
        <taxon>Pseudomonadota</taxon>
        <taxon>Gammaproteobacteria</taxon>
        <taxon>Thiotrichales</taxon>
        <taxon>Thiotrichaceae</taxon>
        <taxon>Cocleimonas</taxon>
    </lineage>
</organism>